<organism evidence="1 2">
    <name type="scientific">Telluria aromaticivorans</name>
    <dbReference type="NCBI Taxonomy" id="2725995"/>
    <lineage>
        <taxon>Bacteria</taxon>
        <taxon>Pseudomonadati</taxon>
        <taxon>Pseudomonadota</taxon>
        <taxon>Betaproteobacteria</taxon>
        <taxon>Burkholderiales</taxon>
        <taxon>Oxalobacteraceae</taxon>
        <taxon>Telluria group</taxon>
        <taxon>Telluria</taxon>
    </lineage>
</organism>
<name>A0A7Y2K2S7_9BURK</name>
<reference evidence="1 2" key="1">
    <citation type="submission" date="2020-04" db="EMBL/GenBank/DDBJ databases">
        <title>Massilia sp. nov., a cold adapted bacteria isolated from Arctic soil.</title>
        <authorList>
            <person name="Son J."/>
            <person name="Ka J.-O."/>
        </authorList>
    </citation>
    <scope>NUCLEOTIDE SEQUENCE [LARGE SCALE GENOMIC DNA]</scope>
    <source>
        <strain evidence="1 2">ML15P13</strain>
    </source>
</reference>
<dbReference type="InterPro" id="IPR014057">
    <property type="entry name" value="HI1420"/>
</dbReference>
<dbReference type="Proteomes" id="UP000533905">
    <property type="component" value="Unassembled WGS sequence"/>
</dbReference>
<dbReference type="NCBIfam" id="TIGR02684">
    <property type="entry name" value="dnstrm_HI1420"/>
    <property type="match status" value="1"/>
</dbReference>
<protein>
    <submittedName>
        <fullName evidence="1">Putative addiction module antidote protein</fullName>
    </submittedName>
</protein>
<accession>A0A7Y2K2S7</accession>
<proteinExistence type="predicted"/>
<evidence type="ECO:0000313" key="1">
    <source>
        <dbReference type="EMBL" id="NNG25537.1"/>
    </source>
</evidence>
<dbReference type="PANTHER" id="PTHR40275:SF1">
    <property type="entry name" value="SSL7038 PROTEIN"/>
    <property type="match status" value="1"/>
</dbReference>
<comment type="caution">
    <text evidence="1">The sequence shown here is derived from an EMBL/GenBank/DDBJ whole genome shotgun (WGS) entry which is preliminary data.</text>
</comment>
<dbReference type="Pfam" id="PF21716">
    <property type="entry name" value="dnstrm_HI1420"/>
    <property type="match status" value="1"/>
</dbReference>
<dbReference type="RefSeq" id="WP_171088286.1">
    <property type="nucleotide sequence ID" value="NZ_JABAIV010000010.1"/>
</dbReference>
<evidence type="ECO:0000313" key="2">
    <source>
        <dbReference type="Proteomes" id="UP000533905"/>
    </source>
</evidence>
<gene>
    <name evidence="1" type="ORF">HGB41_21370</name>
</gene>
<dbReference type="PANTHER" id="PTHR40275">
    <property type="entry name" value="SSL7038 PROTEIN"/>
    <property type="match status" value="1"/>
</dbReference>
<keyword evidence="2" id="KW-1185">Reference proteome</keyword>
<sequence>MTTKSDDDKIEFDPDKIAALPVFDIAEHLDSPEMIASYLSTFFAEGDIRMIMSALEDASRSKGMAQVAEGAGLATPALYKALKGTQPRLETIIGVLRSLGLCLVVQPVGTVNNCVSDA</sequence>
<dbReference type="EMBL" id="JABAIV010000010">
    <property type="protein sequence ID" value="NNG25537.1"/>
    <property type="molecule type" value="Genomic_DNA"/>
</dbReference>
<dbReference type="AlphaFoldDB" id="A0A7Y2K2S7"/>